<sequence>MSKFTHRARTRKRLTPVVYKQLPRYGAFYIEKTPDSGDYVKYSDGTFIDPELYSYGQLTSDESHGEAPYRTGGPFSGFKVVPAQPNGLVGVGTHYSTHANNTISGVGSGRTKYVGGHQVSMGDWPGVDFDTNWLFRYPNVMSGMTTWHDFYTPSTTGLESSAWSRTKPKLEQGGLGVAIAEARDVPHMLRTSGKGFLDIYKKLGGDTHSKFLAPKKVADHFLNHSFGWVPFVNDVNNLIDNVINGAAKLDKLIKKNGSWEHRKVTLLDSSSSEIVYQSDNGSMYYPANIMYQSMDSNPSYLIRKTTHRVAYGVGRFRYYQPYLDNQSDKADGLVGGLRRQLLLHGARLTPQTIYRATPWTWLADWISSSGSIVDTINSMMVDGMASKYFYLCDSNVTSLEVEQTHPWNDRSDAPRSLKCLRYYETKTRKEASPFGFSFAWDNLSPKQLAILAALGVSRH</sequence>
<gene>
    <name evidence="1" type="ORF">H2Rhizo33531_000003</name>
</gene>
<protein>
    <recommendedName>
        <fullName evidence="2">Maturation</fullName>
    </recommendedName>
</protein>
<name>A0A514D7W8_9VIRU</name>
<evidence type="ECO:0000313" key="1">
    <source>
        <dbReference type="EMBL" id="QDH89687.1"/>
    </source>
</evidence>
<dbReference type="EMBL" id="MN034973">
    <property type="protein sequence ID" value="QDH89687.1"/>
    <property type="molecule type" value="Genomic_RNA"/>
</dbReference>
<proteinExistence type="predicted"/>
<accession>A0A514D7W8</accession>
<evidence type="ECO:0008006" key="2">
    <source>
        <dbReference type="Google" id="ProtNLM"/>
    </source>
</evidence>
<reference evidence="1" key="1">
    <citation type="submission" date="2019-05" db="EMBL/GenBank/DDBJ databases">
        <title>Metatranscriptomic reconstruction reveals RNA viruses with the potential to shape carbon cycling in soil.</title>
        <authorList>
            <person name="Starr E.P."/>
            <person name="Nuccio E."/>
            <person name="Pett-Ridge J."/>
            <person name="Banfield J.F."/>
            <person name="Firestone M.K."/>
        </authorList>
    </citation>
    <scope>NUCLEOTIDE SEQUENCE</scope>
    <source>
        <strain evidence="1">H2_Rhizo_33_scaffold_531</strain>
    </source>
</reference>
<organism evidence="1">
    <name type="scientific">Leviviridae sp</name>
    <dbReference type="NCBI Taxonomy" id="2027243"/>
    <lineage>
        <taxon>Viruses</taxon>
        <taxon>Riboviria</taxon>
        <taxon>Orthornavirae</taxon>
        <taxon>Lenarviricota</taxon>
        <taxon>Leviviricetes</taxon>
        <taxon>Norzivirales</taxon>
        <taxon>Fiersviridae</taxon>
    </lineage>
</organism>